<dbReference type="GO" id="GO:0003729">
    <property type="term" value="F:mRNA binding"/>
    <property type="evidence" value="ECO:0007669"/>
    <property type="project" value="TreeGrafter"/>
</dbReference>
<feature type="domain" description="KOW" evidence="6">
    <location>
        <begin position="365"/>
        <end position="392"/>
    </location>
</feature>
<dbReference type="InterPro" id="IPR005100">
    <property type="entry name" value="NGN-domain"/>
</dbReference>
<dbReference type="GO" id="GO:0032784">
    <property type="term" value="P:regulation of DNA-templated transcription elongation"/>
    <property type="evidence" value="ECO:0007669"/>
    <property type="project" value="InterPro"/>
</dbReference>
<name>A0A0H2RIE7_9AGAM</name>
<comment type="function">
    <text evidence="2">The SPT4-SPT5 complex mediates both activation and inhibition of transcription elongation, and plays a role in pre-mRNA processing. This complex seems to be important for the stability of the RNA polymerase II elongation machinery on the chromatin template but not for the inherent ability of this machinery to translocate down the gene.</text>
</comment>
<feature type="domain" description="KOW" evidence="6">
    <location>
        <begin position="423"/>
        <end position="450"/>
    </location>
</feature>
<dbReference type="InParanoid" id="A0A0H2RIE7"/>
<dbReference type="Gene3D" id="3.30.70.940">
    <property type="entry name" value="NusG, N-terminal domain"/>
    <property type="match status" value="1"/>
</dbReference>
<keyword evidence="1" id="KW-0804">Transcription</keyword>
<accession>A0A0H2RIE7</accession>
<dbReference type="STRING" id="27342.A0A0H2RIE7"/>
<evidence type="ECO:0000256" key="2">
    <source>
        <dbReference type="ARBA" id="ARBA00024691"/>
    </source>
</evidence>
<dbReference type="PANTHER" id="PTHR11125:SF7">
    <property type="entry name" value="TRANSCRIPTION ELONGATION FACTOR SPT5"/>
    <property type="match status" value="1"/>
</dbReference>
<feature type="domain" description="KOW" evidence="6">
    <location>
        <begin position="212"/>
        <end position="239"/>
    </location>
</feature>
<feature type="region of interest" description="Disordered" evidence="5">
    <location>
        <begin position="18"/>
        <end position="55"/>
    </location>
</feature>
<proteinExistence type="predicted"/>
<dbReference type="InterPro" id="IPR036735">
    <property type="entry name" value="NGN_dom_sf"/>
</dbReference>
<dbReference type="EMBL" id="KQ086479">
    <property type="protein sequence ID" value="KLO04631.1"/>
    <property type="molecule type" value="Genomic_DNA"/>
</dbReference>
<dbReference type="Pfam" id="PF03439">
    <property type="entry name" value="Spt5-NGN"/>
    <property type="match status" value="1"/>
</dbReference>
<dbReference type="GO" id="GO:0006357">
    <property type="term" value="P:regulation of transcription by RNA polymerase II"/>
    <property type="evidence" value="ECO:0007669"/>
    <property type="project" value="InterPro"/>
</dbReference>
<evidence type="ECO:0000259" key="6">
    <source>
        <dbReference type="SMART" id="SM00739"/>
    </source>
</evidence>
<feature type="compositionally biased region" description="Acidic residues" evidence="5">
    <location>
        <begin position="22"/>
        <end position="47"/>
    </location>
</feature>
<dbReference type="OrthoDB" id="28901at2759"/>
<evidence type="ECO:0000256" key="5">
    <source>
        <dbReference type="SAM" id="MobiDB-lite"/>
    </source>
</evidence>
<reference evidence="7 8" key="1">
    <citation type="submission" date="2015-04" db="EMBL/GenBank/DDBJ databases">
        <title>Complete genome sequence of Schizopora paradoxa KUC8140, a cosmopolitan wood degrader in East Asia.</title>
        <authorList>
            <consortium name="DOE Joint Genome Institute"/>
            <person name="Min B."/>
            <person name="Park H."/>
            <person name="Jang Y."/>
            <person name="Kim J.-J."/>
            <person name="Kim K.H."/>
            <person name="Pangilinan J."/>
            <person name="Lipzen A."/>
            <person name="Riley R."/>
            <person name="Grigoriev I.V."/>
            <person name="Spatafora J.W."/>
            <person name="Choi I.-G."/>
        </authorList>
    </citation>
    <scope>NUCLEOTIDE SEQUENCE [LARGE SCALE GENOMIC DNA]</scope>
    <source>
        <strain evidence="7 8">KUC8140</strain>
    </source>
</reference>
<dbReference type="InterPro" id="IPR039659">
    <property type="entry name" value="SPT5"/>
</dbReference>
<keyword evidence="8" id="KW-1185">Reference proteome</keyword>
<dbReference type="PANTHER" id="PTHR11125">
    <property type="entry name" value="SUPPRESSOR OF TY 5"/>
    <property type="match status" value="1"/>
</dbReference>
<evidence type="ECO:0000256" key="4">
    <source>
        <dbReference type="ARBA" id="ARBA00031006"/>
    </source>
</evidence>
<evidence type="ECO:0000256" key="1">
    <source>
        <dbReference type="ARBA" id="ARBA00023163"/>
    </source>
</evidence>
<evidence type="ECO:0000313" key="8">
    <source>
        <dbReference type="Proteomes" id="UP000053477"/>
    </source>
</evidence>
<organism evidence="7 8">
    <name type="scientific">Schizopora paradoxa</name>
    <dbReference type="NCBI Taxonomy" id="27342"/>
    <lineage>
        <taxon>Eukaryota</taxon>
        <taxon>Fungi</taxon>
        <taxon>Dikarya</taxon>
        <taxon>Basidiomycota</taxon>
        <taxon>Agaricomycotina</taxon>
        <taxon>Agaricomycetes</taxon>
        <taxon>Hymenochaetales</taxon>
        <taxon>Schizoporaceae</taxon>
        <taxon>Schizopora</taxon>
    </lineage>
</organism>
<dbReference type="SMART" id="SM00739">
    <property type="entry name" value="KOW"/>
    <property type="match status" value="4"/>
</dbReference>
<dbReference type="GO" id="GO:0032044">
    <property type="term" value="C:DSIF complex"/>
    <property type="evidence" value="ECO:0007669"/>
    <property type="project" value="TreeGrafter"/>
</dbReference>
<dbReference type="Proteomes" id="UP000053477">
    <property type="component" value="Unassembled WGS sequence"/>
</dbReference>
<dbReference type="AlphaFoldDB" id="A0A0H2RIE7"/>
<sequence>MNSKRARLRDVSLFVSDMAEVREEEDEDEELDEEEEEILDDADGSSEEDGHVTDIPLRSFSQRLEEDAREFADWSEEIGRLAKERAGREHALRSQLLQAEKPGPLSSIIDLPDVNDPIVFSVRVKPGKATSLTFALMRKVLADTKNRYTQIKSVFSVPTISNRIYVESLGHKSVDTLCKNMYSIYNDSWHPVSVVERVAILEGRVRPVPDTGLCVNSIVKIRSGRYRDDLGLVVGVPQSKKRFVVKLKSREDMPGDLKRKKGRCRNAAFLLTKKIARDLGTKSVLPGRPDISAKTTFEDLRSTDSDCESETDPHRASFRFNGKTYSPDGHILLKLAMDQVERVDTADSSVDNELFLATNPVVPYSINEGHEVWITDGEAAGSCGLVIQLNPSDSALVSIQESGSSKSRPDTLLELNKRHLVRKFNIGDKVEVKIGIYVGVKGIIGKIDTRRGYKDYVLGIVELNDDLPEDREVLVPNQFVDIIDDLADSYPCVRDEFVEGQHVIVAKGKLQGKTGIVALVEKHHSSR</sequence>
<gene>
    <name evidence="7" type="ORF">SCHPADRAFT_947564</name>
</gene>
<dbReference type="GO" id="GO:0006368">
    <property type="term" value="P:transcription elongation by RNA polymerase II"/>
    <property type="evidence" value="ECO:0007669"/>
    <property type="project" value="TreeGrafter"/>
</dbReference>
<evidence type="ECO:0000313" key="7">
    <source>
        <dbReference type="EMBL" id="KLO04631.1"/>
    </source>
</evidence>
<feature type="domain" description="KOW" evidence="6">
    <location>
        <begin position="496"/>
        <end position="523"/>
    </location>
</feature>
<dbReference type="InterPro" id="IPR005824">
    <property type="entry name" value="KOW"/>
</dbReference>
<protein>
    <recommendedName>
        <fullName evidence="3">Chromatin elongation factor SPT5</fullName>
    </recommendedName>
    <alternativeName>
        <fullName evidence="4">Chromatin elongation factor spt5</fullName>
    </alternativeName>
</protein>
<evidence type="ECO:0000256" key="3">
    <source>
        <dbReference type="ARBA" id="ARBA00029865"/>
    </source>
</evidence>